<feature type="compositionally biased region" description="Low complexity" evidence="1">
    <location>
        <begin position="853"/>
        <end position="863"/>
    </location>
</feature>
<dbReference type="EMBL" id="FJOG01000022">
    <property type="protein sequence ID" value="CZR62873.1"/>
    <property type="molecule type" value="Genomic_DNA"/>
</dbReference>
<dbReference type="AlphaFoldDB" id="A0A1L7XCY0"/>
<feature type="compositionally biased region" description="Polar residues" evidence="1">
    <location>
        <begin position="194"/>
        <end position="204"/>
    </location>
</feature>
<evidence type="ECO:0000256" key="2">
    <source>
        <dbReference type="SAM" id="Phobius"/>
    </source>
</evidence>
<sequence>MRRKWRNLRAESSNDNFQTPKTSPPSTPPGSETPNDFYAPNEPLSPGRLGSESSNSNFQTQASSPSTPGEGTASPNEFHTPNEVPSPGRPGSESLNTWQSTEESPSRGEDSQLSDDWQFTKELRTTREGSETSTENWETPGEGSETSNENFETPKEGSSLPEIADEFHDLETCTDCNQFGPLNEKGKQREGQPSPDQTGPSNQGPRLKETIPDPEHQQDSWDSIDDSWEDPITTSEAMSKYNEVYAKLEDKSEINAEITSTDVAELSSAREDVVYSVLKDIADFGTITSAGATAMSQLSPVNNRLIYDPVMDRALWRSDINPPGQTGPQYQRYNPDMNQLAKGELAGYAVAGKLMDAESRAVQNVASRQIMDLASQPEVFARLGVFEGMPEADKSGPEQLDILTNMVKDGMTKTDWYLDTENTGQIMSHTLLSIIRGPEKYASLLSKEIIPMKETLTLQTRKIADTVAKSLHIANTAGEGTLNTVEGMSSKEIFAMAGGAVGVGAAALGAVLGGLFGGGIFASKKKRYNQKEGHVVDCHGPCKPISNHSFKQKMQKSTPEQPANTILKPIGSKRTSTTATILVTPIEASQVSATTHPAAPTTTSKPEVTPSHTTSKTKKHEKGHSSPTTAGEVPTPSATPQTNSHESSTSTPTQSPTTSKARLSQPTPSTTSTQSPTTSRATLSTTTSFTPSATSIHETNTFGSIQCLSTSTSTILYPTPSVSSLSFEQSAPATIAAPTSLPPAITLTMDIGIGISAADGENTEFSTTISSAAPLSTGLAASLNGVATNIRPVNFPSSNGTFIGNKSANVSFTSTSAFASVSSTQSTATPVVLPTEGIIPQLERPNKQLISPNNTNTTSSNETKPAASIRTPFAFPTAGRYFPTAGGSNGPNPTAAASALTWFNATAPSIEVTKITTLSAVILPSSAFVTGVPTITVSETQFPRLTLFSAPGDWGMNWNSTNWNGTVGAVRPSSAASARGAGSCGESSSIASDVPTSTGTFVIPPPPPTLSIEPTSSINVLSSIRTFSIHILSSTLVTEYVAKPSTTTTAAMPNPTSRSGRRKMSTVLR</sequence>
<feature type="compositionally biased region" description="Basic and acidic residues" evidence="1">
    <location>
        <begin position="118"/>
        <end position="130"/>
    </location>
</feature>
<name>A0A1L7XCY0_9HELO</name>
<feature type="transmembrane region" description="Helical" evidence="2">
    <location>
        <begin position="493"/>
        <end position="522"/>
    </location>
</feature>
<keyword evidence="2" id="KW-0812">Transmembrane</keyword>
<keyword evidence="4" id="KW-1185">Reference proteome</keyword>
<feature type="region of interest" description="Disordered" evidence="1">
    <location>
        <begin position="1"/>
        <end position="229"/>
    </location>
</feature>
<evidence type="ECO:0000313" key="3">
    <source>
        <dbReference type="EMBL" id="CZR62873.1"/>
    </source>
</evidence>
<feature type="compositionally biased region" description="Low complexity" evidence="1">
    <location>
        <begin position="593"/>
        <end position="614"/>
    </location>
</feature>
<feature type="compositionally biased region" description="Basic residues" evidence="1">
    <location>
        <begin position="1059"/>
        <end position="1069"/>
    </location>
</feature>
<accession>A0A1L7XCY0</accession>
<feature type="region of interest" description="Disordered" evidence="1">
    <location>
        <begin position="975"/>
        <end position="999"/>
    </location>
</feature>
<feature type="compositionally biased region" description="Low complexity" evidence="1">
    <location>
        <begin position="647"/>
        <end position="695"/>
    </location>
</feature>
<protein>
    <submittedName>
        <fullName evidence="3">Uncharacterized protein</fullName>
    </submittedName>
</protein>
<feature type="compositionally biased region" description="Polar residues" evidence="1">
    <location>
        <begin position="1047"/>
        <end position="1058"/>
    </location>
</feature>
<feature type="compositionally biased region" description="Polar residues" evidence="1">
    <location>
        <begin position="51"/>
        <end position="79"/>
    </location>
</feature>
<feature type="region of interest" description="Disordered" evidence="1">
    <location>
        <begin position="1047"/>
        <end position="1069"/>
    </location>
</feature>
<feature type="region of interest" description="Disordered" evidence="1">
    <location>
        <begin position="588"/>
        <end position="695"/>
    </location>
</feature>
<keyword evidence="2" id="KW-1133">Transmembrane helix</keyword>
<feature type="compositionally biased region" description="Low complexity" evidence="1">
    <location>
        <begin position="975"/>
        <end position="989"/>
    </location>
</feature>
<feature type="compositionally biased region" description="Basic and acidic residues" evidence="1">
    <location>
        <begin position="206"/>
        <end position="219"/>
    </location>
</feature>
<dbReference type="Proteomes" id="UP000184330">
    <property type="component" value="Unassembled WGS sequence"/>
</dbReference>
<reference evidence="3 4" key="1">
    <citation type="submission" date="2016-03" db="EMBL/GenBank/DDBJ databases">
        <authorList>
            <person name="Ploux O."/>
        </authorList>
    </citation>
    <scope>NUCLEOTIDE SEQUENCE [LARGE SCALE GENOMIC DNA]</scope>
    <source>
        <strain evidence="3 4">UAMH 11012</strain>
    </source>
</reference>
<gene>
    <name evidence="3" type="ORF">PAC_12770</name>
</gene>
<feature type="region of interest" description="Disordered" evidence="1">
    <location>
        <begin position="547"/>
        <end position="572"/>
    </location>
</feature>
<evidence type="ECO:0000256" key="1">
    <source>
        <dbReference type="SAM" id="MobiDB-lite"/>
    </source>
</evidence>
<feature type="region of interest" description="Disordered" evidence="1">
    <location>
        <begin position="842"/>
        <end position="868"/>
    </location>
</feature>
<proteinExistence type="predicted"/>
<organism evidence="3 4">
    <name type="scientific">Phialocephala subalpina</name>
    <dbReference type="NCBI Taxonomy" id="576137"/>
    <lineage>
        <taxon>Eukaryota</taxon>
        <taxon>Fungi</taxon>
        <taxon>Dikarya</taxon>
        <taxon>Ascomycota</taxon>
        <taxon>Pezizomycotina</taxon>
        <taxon>Leotiomycetes</taxon>
        <taxon>Helotiales</taxon>
        <taxon>Mollisiaceae</taxon>
        <taxon>Phialocephala</taxon>
        <taxon>Phialocephala fortinii species complex</taxon>
    </lineage>
</organism>
<keyword evidence="2" id="KW-0472">Membrane</keyword>
<evidence type="ECO:0000313" key="4">
    <source>
        <dbReference type="Proteomes" id="UP000184330"/>
    </source>
</evidence>
<feature type="compositionally biased region" description="Polar residues" evidence="1">
    <location>
        <begin position="93"/>
        <end position="103"/>
    </location>
</feature>
<feature type="compositionally biased region" description="Polar residues" evidence="1">
    <location>
        <begin position="555"/>
        <end position="564"/>
    </location>
</feature>
<feature type="compositionally biased region" description="Polar residues" evidence="1">
    <location>
        <begin position="636"/>
        <end position="646"/>
    </location>
</feature>